<dbReference type="InterPro" id="IPR036439">
    <property type="entry name" value="Dockerin_dom_sf"/>
</dbReference>
<organism evidence="2 3">
    <name type="scientific">Candidatus Roizmanbacteria bacterium CG11_big_fil_rev_8_21_14_0_20_36_8</name>
    <dbReference type="NCBI Taxonomy" id="1974856"/>
    <lineage>
        <taxon>Bacteria</taxon>
        <taxon>Candidatus Roizmaniibacteriota</taxon>
    </lineage>
</organism>
<reference evidence="2 3" key="1">
    <citation type="submission" date="2017-09" db="EMBL/GenBank/DDBJ databases">
        <title>Depth-based differentiation of microbial function through sediment-hosted aquifers and enrichment of novel symbionts in the deep terrestrial subsurface.</title>
        <authorList>
            <person name="Probst A.J."/>
            <person name="Ladd B."/>
            <person name="Jarett J.K."/>
            <person name="Geller-Mcgrath D.E."/>
            <person name="Sieber C.M."/>
            <person name="Emerson J.B."/>
            <person name="Anantharaman K."/>
            <person name="Thomas B.C."/>
            <person name="Malmstrom R."/>
            <person name="Stieglmeier M."/>
            <person name="Klingl A."/>
            <person name="Woyke T."/>
            <person name="Ryan C.M."/>
            <person name="Banfield J.F."/>
        </authorList>
    </citation>
    <scope>NUCLEOTIDE SEQUENCE [LARGE SCALE GENOMIC DNA]</scope>
    <source>
        <strain evidence="2">CG11_big_fil_rev_8_21_14_0_20_36_8</strain>
    </source>
</reference>
<dbReference type="SUPFAM" id="SSF49384">
    <property type="entry name" value="Carbohydrate-binding domain"/>
    <property type="match status" value="1"/>
</dbReference>
<accession>A0A2M6IUU4</accession>
<sequence length="314" mass="35288">MDLIFHFNLCNKKYMNKSLFTISLLFISCVFLLFPTDISSNETDVSILLPETVDVKVSENFFVDVTIDPIGASVAAIDIQLIFDPKILELLSIQNTHPDTVSFVPITSNEVFDAERVISEGNTKGTILFGAITYDYNQQHFTPKITEKTTFARIEFRSILMPETRKTEITFVHTEGDISDTNVIGTTTTNDLLSHIVNTSVNIFPTAFQCEASEPLFTQGNANCDTSINLFDFICWRYAYLATEATASNCGPTADFNGDGKTDLFDFTIWLNGSRNSIPTTQLQLETLQRKLITELNSKESQNFQSNQVRSMLR</sequence>
<dbReference type="AlphaFoldDB" id="A0A2M6IUU4"/>
<dbReference type="CDD" id="cd08547">
    <property type="entry name" value="Type_II_cohesin"/>
    <property type="match status" value="1"/>
</dbReference>
<dbReference type="InterPro" id="IPR008965">
    <property type="entry name" value="CBM2/CBM3_carb-bd_dom_sf"/>
</dbReference>
<comment type="caution">
    <text evidence="2">The sequence shown here is derived from an EMBL/GenBank/DDBJ whole genome shotgun (WGS) entry which is preliminary data.</text>
</comment>
<dbReference type="Proteomes" id="UP000231056">
    <property type="component" value="Unassembled WGS sequence"/>
</dbReference>
<dbReference type="SUPFAM" id="SSF63446">
    <property type="entry name" value="Type I dockerin domain"/>
    <property type="match status" value="1"/>
</dbReference>
<feature type="domain" description="Cohesin" evidence="1">
    <location>
        <begin position="52"/>
        <end position="203"/>
    </location>
</feature>
<dbReference type="Pfam" id="PF00963">
    <property type="entry name" value="Cohesin"/>
    <property type="match status" value="1"/>
</dbReference>
<dbReference type="Gene3D" id="1.10.1330.10">
    <property type="entry name" value="Dockerin domain"/>
    <property type="match status" value="1"/>
</dbReference>
<dbReference type="GO" id="GO:0030246">
    <property type="term" value="F:carbohydrate binding"/>
    <property type="evidence" value="ECO:0007669"/>
    <property type="project" value="InterPro"/>
</dbReference>
<name>A0A2M6IUU4_9BACT</name>
<dbReference type="InterPro" id="IPR002102">
    <property type="entry name" value="Cohesin_dom"/>
</dbReference>
<dbReference type="GO" id="GO:0000272">
    <property type="term" value="P:polysaccharide catabolic process"/>
    <property type="evidence" value="ECO:0007669"/>
    <property type="project" value="InterPro"/>
</dbReference>
<evidence type="ECO:0000313" key="3">
    <source>
        <dbReference type="Proteomes" id="UP000231056"/>
    </source>
</evidence>
<dbReference type="Gene3D" id="2.60.40.680">
    <property type="match status" value="1"/>
</dbReference>
<evidence type="ECO:0000259" key="1">
    <source>
        <dbReference type="Pfam" id="PF00963"/>
    </source>
</evidence>
<dbReference type="EMBL" id="PCVM01000025">
    <property type="protein sequence ID" value="PIQ73688.1"/>
    <property type="molecule type" value="Genomic_DNA"/>
</dbReference>
<proteinExistence type="predicted"/>
<evidence type="ECO:0000313" key="2">
    <source>
        <dbReference type="EMBL" id="PIQ73688.1"/>
    </source>
</evidence>
<protein>
    <recommendedName>
        <fullName evidence="1">Cohesin domain-containing protein</fullName>
    </recommendedName>
</protein>
<gene>
    <name evidence="2" type="ORF">COV58_01190</name>
</gene>